<evidence type="ECO:0000313" key="4">
    <source>
        <dbReference type="EMBL" id="MBK1856029.1"/>
    </source>
</evidence>
<dbReference type="Gene3D" id="3.40.50.1820">
    <property type="entry name" value="alpha/beta hydrolase"/>
    <property type="match status" value="1"/>
</dbReference>
<dbReference type="InterPro" id="IPR013830">
    <property type="entry name" value="SGNH_hydro"/>
</dbReference>
<sequence>MRIVFLLLMSCLLTAAAVPVKVALIGDSITSGVGADDPSKNGYPARLSELMGEGYEVRAFAEPGHGLLRKSKRALLGTDTYRKALKFQADVAVILLGTSDSHSTPNNWQHHADLEGDAAFMIKQLKQANPKVIVHLCSPTPMFPDPDHKESLKPRIKRLVAIKAAYQRVATTTEQVYYHDLARSLRPKETTDGVHPNTAGHQRLAHFFHDILTQEIGTRANCGEISRKRSVWNGFDRHEFQLAKTGASATLVIPHTAAQGQPWIWRARFFGHQPALDLALLDRGYHLAYVDVSNLFGSDAAMQRCDEFYQLLTSKFNLNTSSIMEGMSRGGLMIFNYAARYPDRVSAIYGDNPVCDFKSWPGGQNGQLSKANWKRCLEVYGITAEQAASHPQISDASFASKLGNIPVALVIGTADEVVPPAENGLLLAKHLKENNNPPKIWTKPGAGHHPHGLDPVEPVLRFLLQADGYGE</sequence>
<evidence type="ECO:0000313" key="5">
    <source>
        <dbReference type="Proteomes" id="UP000634206"/>
    </source>
</evidence>
<dbReference type="InterPro" id="IPR036514">
    <property type="entry name" value="SGNH_hydro_sf"/>
</dbReference>
<organism evidence="4 5">
    <name type="scientific">Oceaniferula flava</name>
    <dbReference type="NCBI Taxonomy" id="2800421"/>
    <lineage>
        <taxon>Bacteria</taxon>
        <taxon>Pseudomonadati</taxon>
        <taxon>Verrucomicrobiota</taxon>
        <taxon>Verrucomicrobiia</taxon>
        <taxon>Verrucomicrobiales</taxon>
        <taxon>Verrucomicrobiaceae</taxon>
        <taxon>Oceaniferula</taxon>
    </lineage>
</organism>
<evidence type="ECO:0000259" key="2">
    <source>
        <dbReference type="Pfam" id="PF00326"/>
    </source>
</evidence>
<reference evidence="4" key="1">
    <citation type="submission" date="2021-01" db="EMBL/GenBank/DDBJ databases">
        <title>Modified the classification status of verrucomicrobia.</title>
        <authorList>
            <person name="Feng X."/>
        </authorList>
    </citation>
    <scope>NUCLEOTIDE SEQUENCE</scope>
    <source>
        <strain evidence="4">5K15</strain>
    </source>
</reference>
<comment type="caution">
    <text evidence="4">The sequence shown here is derived from an EMBL/GenBank/DDBJ whole genome shotgun (WGS) entry which is preliminary data.</text>
</comment>
<dbReference type="InterPro" id="IPR001375">
    <property type="entry name" value="Peptidase_S9_cat"/>
</dbReference>
<name>A0AAE2SFP1_9BACT</name>
<dbReference type="RefSeq" id="WP_309490641.1">
    <property type="nucleotide sequence ID" value="NZ_JAENIG010000009.1"/>
</dbReference>
<dbReference type="Proteomes" id="UP000634206">
    <property type="component" value="Unassembled WGS sequence"/>
</dbReference>
<dbReference type="InterPro" id="IPR029058">
    <property type="entry name" value="AB_hydrolase_fold"/>
</dbReference>
<dbReference type="GO" id="GO:0016788">
    <property type="term" value="F:hydrolase activity, acting on ester bonds"/>
    <property type="evidence" value="ECO:0007669"/>
    <property type="project" value="UniProtKB-ARBA"/>
</dbReference>
<dbReference type="EMBL" id="JAENIG010000009">
    <property type="protein sequence ID" value="MBK1856029.1"/>
    <property type="molecule type" value="Genomic_DNA"/>
</dbReference>
<evidence type="ECO:0000259" key="3">
    <source>
        <dbReference type="Pfam" id="PF13472"/>
    </source>
</evidence>
<keyword evidence="5" id="KW-1185">Reference proteome</keyword>
<accession>A0AAE2SFP1</accession>
<protein>
    <submittedName>
        <fullName evidence="4">Prolyl oligopeptidase family serine peptidase</fullName>
    </submittedName>
</protein>
<proteinExistence type="predicted"/>
<dbReference type="SUPFAM" id="SSF53474">
    <property type="entry name" value="alpha/beta-Hydrolases"/>
    <property type="match status" value="1"/>
</dbReference>
<dbReference type="Gene3D" id="3.40.50.1110">
    <property type="entry name" value="SGNH hydrolase"/>
    <property type="match status" value="1"/>
</dbReference>
<dbReference type="Pfam" id="PF13472">
    <property type="entry name" value="Lipase_GDSL_2"/>
    <property type="match status" value="1"/>
</dbReference>
<gene>
    <name evidence="4" type="ORF">JIN83_13735</name>
</gene>
<keyword evidence="1" id="KW-0732">Signal</keyword>
<dbReference type="Pfam" id="PF00326">
    <property type="entry name" value="Peptidase_S9"/>
    <property type="match status" value="1"/>
</dbReference>
<dbReference type="SUPFAM" id="SSF52266">
    <property type="entry name" value="SGNH hydrolase"/>
    <property type="match status" value="1"/>
</dbReference>
<dbReference type="AlphaFoldDB" id="A0AAE2SFP1"/>
<dbReference type="InterPro" id="IPR051532">
    <property type="entry name" value="Ester_Hydrolysis_Enzymes"/>
</dbReference>
<feature type="chain" id="PRO_5042119858" evidence="1">
    <location>
        <begin position="18"/>
        <end position="471"/>
    </location>
</feature>
<evidence type="ECO:0000256" key="1">
    <source>
        <dbReference type="SAM" id="SignalP"/>
    </source>
</evidence>
<dbReference type="GO" id="GO:0008236">
    <property type="term" value="F:serine-type peptidase activity"/>
    <property type="evidence" value="ECO:0007669"/>
    <property type="project" value="InterPro"/>
</dbReference>
<dbReference type="PANTHER" id="PTHR30383">
    <property type="entry name" value="THIOESTERASE 1/PROTEASE 1/LYSOPHOSPHOLIPASE L1"/>
    <property type="match status" value="1"/>
</dbReference>
<feature type="domain" description="Peptidase S9 prolyl oligopeptidase catalytic" evidence="2">
    <location>
        <begin position="323"/>
        <end position="449"/>
    </location>
</feature>
<dbReference type="GO" id="GO:0006508">
    <property type="term" value="P:proteolysis"/>
    <property type="evidence" value="ECO:0007669"/>
    <property type="project" value="InterPro"/>
</dbReference>
<feature type="signal peptide" evidence="1">
    <location>
        <begin position="1"/>
        <end position="17"/>
    </location>
</feature>
<feature type="domain" description="SGNH hydrolase-type esterase" evidence="3">
    <location>
        <begin position="24"/>
        <end position="203"/>
    </location>
</feature>